<reference evidence="7" key="1">
    <citation type="journal article" date="2014" name="Int. J. Syst. Evol. Microbiol.">
        <title>Complete genome sequence of Corynebacterium casei LMG S-19264T (=DSM 44701T), isolated from a smear-ripened cheese.</title>
        <authorList>
            <consortium name="US DOE Joint Genome Institute (JGI-PGF)"/>
            <person name="Walter F."/>
            <person name="Albersmeier A."/>
            <person name="Kalinowski J."/>
            <person name="Ruckert C."/>
        </authorList>
    </citation>
    <scope>NUCLEOTIDE SEQUENCE</scope>
    <source>
        <strain evidence="7">CGMCC 1.15085</strain>
    </source>
</reference>
<evidence type="ECO:0000256" key="4">
    <source>
        <dbReference type="ARBA" id="ARBA00023136"/>
    </source>
</evidence>
<keyword evidence="2 5" id="KW-0812">Transmembrane</keyword>
<feature type="transmembrane region" description="Helical" evidence="5">
    <location>
        <begin position="203"/>
        <end position="225"/>
    </location>
</feature>
<accession>A0A916SUQ8</accession>
<evidence type="ECO:0000256" key="2">
    <source>
        <dbReference type="ARBA" id="ARBA00022692"/>
    </source>
</evidence>
<feature type="domain" description="Inositolphosphotransferase Aur1/Ipt1" evidence="6">
    <location>
        <begin position="31"/>
        <end position="215"/>
    </location>
</feature>
<evidence type="ECO:0000259" key="6">
    <source>
        <dbReference type="Pfam" id="PF14378"/>
    </source>
</evidence>
<gene>
    <name evidence="7" type="ORF">GCM10011492_00020</name>
</gene>
<dbReference type="InterPro" id="IPR026841">
    <property type="entry name" value="Aur1/Ipt1"/>
</dbReference>
<dbReference type="InterPro" id="IPR052185">
    <property type="entry name" value="IPC_Synthase-Related"/>
</dbReference>
<organism evidence="7 8">
    <name type="scientific">Flexivirga endophytica</name>
    <dbReference type="NCBI Taxonomy" id="1849103"/>
    <lineage>
        <taxon>Bacteria</taxon>
        <taxon>Bacillati</taxon>
        <taxon>Actinomycetota</taxon>
        <taxon>Actinomycetes</taxon>
        <taxon>Micrococcales</taxon>
        <taxon>Dermacoccaceae</taxon>
        <taxon>Flexivirga</taxon>
    </lineage>
</organism>
<comment type="subcellular location">
    <subcellularLocation>
        <location evidence="1">Membrane</location>
        <topology evidence="1">Multi-pass membrane protein</topology>
    </subcellularLocation>
</comment>
<proteinExistence type="predicted"/>
<feature type="transmembrane region" description="Helical" evidence="5">
    <location>
        <begin position="179"/>
        <end position="197"/>
    </location>
</feature>
<protein>
    <recommendedName>
        <fullName evidence="6">Inositolphosphotransferase Aur1/Ipt1 domain-containing protein</fullName>
    </recommendedName>
</protein>
<reference evidence="7" key="2">
    <citation type="submission" date="2020-09" db="EMBL/GenBank/DDBJ databases">
        <authorList>
            <person name="Sun Q."/>
            <person name="Zhou Y."/>
        </authorList>
    </citation>
    <scope>NUCLEOTIDE SEQUENCE</scope>
    <source>
        <strain evidence="7">CGMCC 1.15085</strain>
    </source>
</reference>
<dbReference type="CDD" id="cd03386">
    <property type="entry name" value="PAP2_Aur1_like"/>
    <property type="match status" value="1"/>
</dbReference>
<evidence type="ECO:0000313" key="7">
    <source>
        <dbReference type="EMBL" id="GGB14405.1"/>
    </source>
</evidence>
<feature type="transmembrane region" description="Helical" evidence="5">
    <location>
        <begin position="94"/>
        <end position="112"/>
    </location>
</feature>
<evidence type="ECO:0000313" key="8">
    <source>
        <dbReference type="Proteomes" id="UP000636793"/>
    </source>
</evidence>
<dbReference type="EMBL" id="BMHI01000001">
    <property type="protein sequence ID" value="GGB14405.1"/>
    <property type="molecule type" value="Genomic_DNA"/>
</dbReference>
<feature type="transmembrane region" description="Helical" evidence="5">
    <location>
        <begin position="63"/>
        <end position="82"/>
    </location>
</feature>
<dbReference type="GO" id="GO:0016020">
    <property type="term" value="C:membrane"/>
    <property type="evidence" value="ECO:0007669"/>
    <property type="project" value="UniProtKB-SubCell"/>
</dbReference>
<sequence>MLLLVILYVGYTGSRLLADDNLSDAAGRAKGLLHVEAVLDADWEHRINAAFVDHDWLGLFGSYWYAAGHYVVTLAVLIWLYARHRHVYFRARTALVTATLVALIFYLAMPTAPPRLVGGFTDVLNLHADVGWWGAEASAPKGMGSTTNQLAAFPSMHAGWALWVGLAIAAATRSWLARVLGFAYAATTAVVVVGTANHWVVDVVVGGAVVALAWLASAAVSRAVATAMARIRDLRVQVTVPYAVPVPGFRLTISHK</sequence>
<keyword evidence="3 5" id="KW-1133">Transmembrane helix</keyword>
<evidence type="ECO:0000256" key="5">
    <source>
        <dbReference type="SAM" id="Phobius"/>
    </source>
</evidence>
<evidence type="ECO:0000256" key="3">
    <source>
        <dbReference type="ARBA" id="ARBA00022989"/>
    </source>
</evidence>
<comment type="caution">
    <text evidence="7">The sequence shown here is derived from an EMBL/GenBank/DDBJ whole genome shotgun (WGS) entry which is preliminary data.</text>
</comment>
<dbReference type="PANTHER" id="PTHR31310">
    <property type="match status" value="1"/>
</dbReference>
<name>A0A916SUQ8_9MICO</name>
<feature type="transmembrane region" description="Helical" evidence="5">
    <location>
        <begin position="150"/>
        <end position="172"/>
    </location>
</feature>
<dbReference type="Pfam" id="PF14378">
    <property type="entry name" value="PAP2_3"/>
    <property type="match status" value="1"/>
</dbReference>
<dbReference type="PANTHER" id="PTHR31310:SF7">
    <property type="entry name" value="PA-PHOSPHATASE RELATED-FAMILY PROTEIN DDB_G0268928"/>
    <property type="match status" value="1"/>
</dbReference>
<dbReference type="Proteomes" id="UP000636793">
    <property type="component" value="Unassembled WGS sequence"/>
</dbReference>
<keyword evidence="4 5" id="KW-0472">Membrane</keyword>
<dbReference type="AlphaFoldDB" id="A0A916SUQ8"/>
<evidence type="ECO:0000256" key="1">
    <source>
        <dbReference type="ARBA" id="ARBA00004141"/>
    </source>
</evidence>
<keyword evidence="8" id="KW-1185">Reference proteome</keyword>